<dbReference type="InterPro" id="IPR009078">
    <property type="entry name" value="Ferritin-like_SF"/>
</dbReference>
<evidence type="ECO:0000313" key="3">
    <source>
        <dbReference type="Proteomes" id="UP001628078"/>
    </source>
</evidence>
<feature type="domain" description="Ferritin/DPS" evidence="1">
    <location>
        <begin position="31"/>
        <end position="166"/>
    </location>
</feature>
<organism evidence="2 3">
    <name type="scientific">Furfurilactobacillus curtus</name>
    <dbReference type="NCBI Taxonomy" id="1746200"/>
    <lineage>
        <taxon>Bacteria</taxon>
        <taxon>Bacillati</taxon>
        <taxon>Bacillota</taxon>
        <taxon>Bacilli</taxon>
        <taxon>Lactobacillales</taxon>
        <taxon>Lactobacillaceae</taxon>
        <taxon>Furfurilactobacillus</taxon>
    </lineage>
</organism>
<evidence type="ECO:0000259" key="1">
    <source>
        <dbReference type="Pfam" id="PF00210"/>
    </source>
</evidence>
<dbReference type="RefSeq" id="WP_407882674.1">
    <property type="nucleotide sequence ID" value="NZ_BQXO01000002.1"/>
</dbReference>
<dbReference type="Gene3D" id="1.20.1260.10">
    <property type="match status" value="1"/>
</dbReference>
<gene>
    <name evidence="2" type="ORF">JCM31185_07090</name>
</gene>
<accession>A0ABQ5JMJ1</accession>
<reference evidence="2 3" key="1">
    <citation type="submission" date="2022-03" db="EMBL/GenBank/DDBJ databases">
        <title>Draft genome sequence of Furfurilactobacillus curtus JCM 31185.</title>
        <authorList>
            <person name="Suzuki S."/>
            <person name="Endo A."/>
            <person name="Kajikawa A."/>
        </authorList>
    </citation>
    <scope>NUCLEOTIDE SEQUENCE [LARGE SCALE GENOMIC DNA]</scope>
    <source>
        <strain evidence="2 3">JCM 31185</strain>
    </source>
</reference>
<comment type="caution">
    <text evidence="2">The sequence shown here is derived from an EMBL/GenBank/DDBJ whole genome shotgun (WGS) entry which is preliminary data.</text>
</comment>
<dbReference type="SUPFAM" id="SSF47240">
    <property type="entry name" value="Ferritin-like"/>
    <property type="match status" value="1"/>
</dbReference>
<name>A0ABQ5JMJ1_9LACO</name>
<dbReference type="Proteomes" id="UP001628078">
    <property type="component" value="Unassembled WGS sequence"/>
</dbReference>
<dbReference type="InterPro" id="IPR008331">
    <property type="entry name" value="Ferritin_DPS_dom"/>
</dbReference>
<protein>
    <recommendedName>
        <fullName evidence="1">Ferritin/DPS domain-containing protein</fullName>
    </recommendedName>
</protein>
<dbReference type="InterPro" id="IPR012347">
    <property type="entry name" value="Ferritin-like"/>
</dbReference>
<dbReference type="EMBL" id="BQXO01000002">
    <property type="protein sequence ID" value="GKT05420.1"/>
    <property type="molecule type" value="Genomic_DNA"/>
</dbReference>
<evidence type="ECO:0000313" key="2">
    <source>
        <dbReference type="EMBL" id="GKT05420.1"/>
    </source>
</evidence>
<sequence length="184" mass="20567">MASIGDLYRTEQTQANYDHHHPTAAAMTDHIIANLVMESLKIRQFGWYITGKNVLAAQKFLSNIHTVAEQQIDSLGQAVLAEGGKPASALAELSEYAMVETHGEDKYLAVQAMFEQLVADLQTQLMFIDRGVKLAQRDEQPLLEHTLLTVQRQLISTRQQLKARLGRWGLAGLVGDEDEDDDHE</sequence>
<dbReference type="Pfam" id="PF00210">
    <property type="entry name" value="Ferritin"/>
    <property type="match status" value="1"/>
</dbReference>
<proteinExistence type="predicted"/>
<keyword evidence="3" id="KW-1185">Reference proteome</keyword>